<keyword evidence="5" id="KW-1185">Reference proteome</keyword>
<dbReference type="InterPro" id="IPR016166">
    <property type="entry name" value="FAD-bd_PCMH"/>
</dbReference>
<dbReference type="PANTHER" id="PTHR11748:SF119">
    <property type="entry name" value="D-2-HYDROXYGLUTARATE DEHYDROGENASE"/>
    <property type="match status" value="1"/>
</dbReference>
<dbReference type="OrthoDB" id="9811261at2"/>
<dbReference type="InterPro" id="IPR006094">
    <property type="entry name" value="Oxid_FAD_bind_N"/>
</dbReference>
<name>A0A225ND32_9RHOB</name>
<dbReference type="EMBL" id="AQQR01000015">
    <property type="protein sequence ID" value="OWU69497.1"/>
    <property type="molecule type" value="Genomic_DNA"/>
</dbReference>
<evidence type="ECO:0000313" key="4">
    <source>
        <dbReference type="EMBL" id="OWU69497.1"/>
    </source>
</evidence>
<dbReference type="SUPFAM" id="SSF55103">
    <property type="entry name" value="FAD-linked oxidases, C-terminal domain"/>
    <property type="match status" value="1"/>
</dbReference>
<dbReference type="AlphaFoldDB" id="A0A225ND32"/>
<dbReference type="Proteomes" id="UP000215377">
    <property type="component" value="Unassembled WGS sequence"/>
</dbReference>
<keyword evidence="2" id="KW-0274">FAD</keyword>
<feature type="domain" description="FAD-binding PCMH-type" evidence="3">
    <location>
        <begin position="42"/>
        <end position="216"/>
    </location>
</feature>
<evidence type="ECO:0000256" key="2">
    <source>
        <dbReference type="ARBA" id="ARBA00022827"/>
    </source>
</evidence>
<accession>A0A225ND32</accession>
<dbReference type="Pfam" id="PF01565">
    <property type="entry name" value="FAD_binding_4"/>
    <property type="match status" value="1"/>
</dbReference>
<dbReference type="SUPFAM" id="SSF56176">
    <property type="entry name" value="FAD-binding/transporter-associated domain-like"/>
    <property type="match status" value="1"/>
</dbReference>
<gene>
    <name evidence="4" type="ORF">ATO3_21945</name>
</gene>
<evidence type="ECO:0000256" key="1">
    <source>
        <dbReference type="ARBA" id="ARBA00022630"/>
    </source>
</evidence>
<dbReference type="GO" id="GO:0008720">
    <property type="term" value="F:D-lactate dehydrogenase (NAD+) activity"/>
    <property type="evidence" value="ECO:0007669"/>
    <property type="project" value="TreeGrafter"/>
</dbReference>
<dbReference type="PROSITE" id="PS51387">
    <property type="entry name" value="FAD_PCMH"/>
    <property type="match status" value="1"/>
</dbReference>
<protein>
    <submittedName>
        <fullName evidence="4">FAD-linked oxidase</fullName>
    </submittedName>
</protein>
<dbReference type="Gene3D" id="3.30.465.10">
    <property type="match status" value="1"/>
</dbReference>
<evidence type="ECO:0000313" key="5">
    <source>
        <dbReference type="Proteomes" id="UP000215377"/>
    </source>
</evidence>
<dbReference type="InterPro" id="IPR016169">
    <property type="entry name" value="FAD-bd_PCMH_sub2"/>
</dbReference>
<comment type="caution">
    <text evidence="4">The sequence shown here is derived from an EMBL/GenBank/DDBJ whole genome shotgun (WGS) entry which is preliminary data.</text>
</comment>
<reference evidence="4 5" key="1">
    <citation type="submission" date="2013-04" db="EMBL/GenBank/DDBJ databases">
        <title>Oceanicola sp. 22II1-22F33 Genome Sequencing.</title>
        <authorList>
            <person name="Lai Q."/>
            <person name="Li G."/>
            <person name="Shao Z."/>
        </authorList>
    </citation>
    <scope>NUCLEOTIDE SEQUENCE [LARGE SCALE GENOMIC DNA]</scope>
    <source>
        <strain evidence="4 5">22II1-22F33</strain>
    </source>
</reference>
<dbReference type="GO" id="GO:0071949">
    <property type="term" value="F:FAD binding"/>
    <property type="evidence" value="ECO:0007669"/>
    <property type="project" value="InterPro"/>
</dbReference>
<keyword evidence="1" id="KW-0285">Flavoprotein</keyword>
<proteinExistence type="predicted"/>
<dbReference type="PANTHER" id="PTHR11748">
    <property type="entry name" value="D-LACTATE DEHYDROGENASE"/>
    <property type="match status" value="1"/>
</dbReference>
<dbReference type="InterPro" id="IPR036318">
    <property type="entry name" value="FAD-bd_PCMH-like_sf"/>
</dbReference>
<evidence type="ECO:0000259" key="3">
    <source>
        <dbReference type="PROSITE" id="PS51387"/>
    </source>
</evidence>
<dbReference type="GO" id="GO:1903457">
    <property type="term" value="P:lactate catabolic process"/>
    <property type="evidence" value="ECO:0007669"/>
    <property type="project" value="TreeGrafter"/>
</dbReference>
<organism evidence="4 5">
    <name type="scientific">Marinibacterium profundimaris</name>
    <dbReference type="NCBI Taxonomy" id="1679460"/>
    <lineage>
        <taxon>Bacteria</taxon>
        <taxon>Pseudomonadati</taxon>
        <taxon>Pseudomonadota</taxon>
        <taxon>Alphaproteobacteria</taxon>
        <taxon>Rhodobacterales</taxon>
        <taxon>Paracoccaceae</taxon>
        <taxon>Marinibacterium</taxon>
    </lineage>
</organism>
<dbReference type="GO" id="GO:0004458">
    <property type="term" value="F:D-lactate dehydrogenase (cytochrome) activity"/>
    <property type="evidence" value="ECO:0007669"/>
    <property type="project" value="TreeGrafter"/>
</dbReference>
<dbReference type="InterPro" id="IPR016164">
    <property type="entry name" value="FAD-linked_Oxase-like_C"/>
</dbReference>
<sequence length="466" mass="52077">MKDNVAAAKAALAHLEIDENAAAIKSKSRDFFWYSPVLKERLDHVVADFVVSPKSEAEVIEVLKVCYDHDVPVTTRGAGTGNYGQAMPLAGGCVMHLRYLNRVKSVMPGRVVVEPGCLLKDLDSECKAQSGQEIRMFSSTWATATIGGFIAGGSGGVGSVHWGSLRDLGNIIRLRVVTMEEQPRILEFTGEELARVSHAYGTNGIITELEMPLAPAYEWIDIFVASDDFMAATHFADELANEDGILLKLASVYEAPTAHAYFTRVKPHVDEGTHLIGLMVAPQSMDGFLTFLNRREDMRMIYRSDDHDWPRAPGPVFEYGWNHTTLRALKVEPSITYLQVRYAFPDHLELIAKMRDDFSPEVLQHLEAIRMNGKVGFAGLSMVKFTTEERLDEIVRLHEEAGALIFNPHRYTLEEGGRQTVDDTQLAFKREADPKGLLNPGKMIAWDDPDWDYARMYAWPGMKAAE</sequence>
<dbReference type="RefSeq" id="WP_088652065.1">
    <property type="nucleotide sequence ID" value="NZ_AQQR01000015.1"/>
</dbReference>